<dbReference type="InterPro" id="IPR001584">
    <property type="entry name" value="Integrase_cat-core"/>
</dbReference>
<dbReference type="Proteomes" id="UP000472267">
    <property type="component" value="Chromosome 11"/>
</dbReference>
<reference evidence="4" key="2">
    <citation type="submission" date="2025-08" db="UniProtKB">
        <authorList>
            <consortium name="Ensembl"/>
        </authorList>
    </citation>
    <scope>IDENTIFICATION</scope>
</reference>
<protein>
    <recommendedName>
        <fullName evidence="1">Gypsy retrotransposon integrase-like protein 1</fullName>
    </recommendedName>
</protein>
<name>A0A672G6K8_SALFA</name>
<dbReference type="InParanoid" id="A0A672G6K8"/>
<feature type="region of interest" description="Disordered" evidence="2">
    <location>
        <begin position="420"/>
        <end position="441"/>
    </location>
</feature>
<dbReference type="InterPro" id="IPR036397">
    <property type="entry name" value="RNaseH_sf"/>
</dbReference>
<evidence type="ECO:0000256" key="2">
    <source>
        <dbReference type="SAM" id="MobiDB-lite"/>
    </source>
</evidence>
<dbReference type="InterPro" id="IPR050951">
    <property type="entry name" value="Retrovirus_Pol_polyprotein"/>
</dbReference>
<dbReference type="InterPro" id="IPR041588">
    <property type="entry name" value="Integrase_H2C2"/>
</dbReference>
<sequence>MCGKCVTSATRHFCDSSANRSFCDSFDSSASTLRHDTALTVQSFFLACTSTLLHSSFSMDATLCMQLQTFLLNGVLPPTEADRRRVRRMAPSFTTKDNRLFYTGPSMQYMRLVVFSEEEKKAVLMECHNNPGTGNHNGARSTRNRVVAGYYWPTMIKDTNEWVRCCHRCQMNDPIKTIAPALHPIKVKEPWEVLGMDLIGPLPATGRGNQYILTMTDLYTKWVIAEPLKSKTAAEVSAIMISKLYTFGMVRKIITDQGKEFVNKLNDSIFTTLNIKHAVSSAYHPQTNGQDERTNQNIKRTLRKYVNQNHDDWDVHLPAVVYGINTSKQRSTRHTPYFLLFHRHPRLPAVMNACPMKDDFVVANPEEDIDTRVQEMTFLNETVCRNIERAQDSQKKAFGTRKRKRIRECFIQAGDEVLLSGDPKRRRTGDTLSNQHQGPYTVASITPKGVATIVKGSTCQRVNMSRLRNYHRSKNPSTERKFPLDHAYVTSEWEMDHLYASRGAKWHKDLDPLQSSLLEYVLDQNRPPGELLVKEGNTCLTREDFWSLGLAQCMESTIGNACLKIVGEAAKRHGKDVHIADLYAVATWKDQQVDLLRCLPDDFRSKDILLFPAWSRQAGGTDHYLLCIGSGLH</sequence>
<keyword evidence="5" id="KW-1185">Reference proteome</keyword>
<dbReference type="GO" id="GO:0015074">
    <property type="term" value="P:DNA integration"/>
    <property type="evidence" value="ECO:0007669"/>
    <property type="project" value="InterPro"/>
</dbReference>
<dbReference type="Pfam" id="PF00665">
    <property type="entry name" value="rve"/>
    <property type="match status" value="1"/>
</dbReference>
<dbReference type="SUPFAM" id="SSF53098">
    <property type="entry name" value="Ribonuclease H-like"/>
    <property type="match status" value="1"/>
</dbReference>
<dbReference type="InterPro" id="IPR012337">
    <property type="entry name" value="RNaseH-like_sf"/>
</dbReference>
<evidence type="ECO:0000259" key="3">
    <source>
        <dbReference type="PROSITE" id="PS50994"/>
    </source>
</evidence>
<dbReference type="PROSITE" id="PS50994">
    <property type="entry name" value="INTEGRASE"/>
    <property type="match status" value="1"/>
</dbReference>
<dbReference type="Gene3D" id="3.30.420.10">
    <property type="entry name" value="Ribonuclease H-like superfamily/Ribonuclease H"/>
    <property type="match status" value="1"/>
</dbReference>
<dbReference type="AlphaFoldDB" id="A0A672G6K8"/>
<dbReference type="PANTHER" id="PTHR37984:SF5">
    <property type="entry name" value="PROTEIN NYNRIN-LIKE"/>
    <property type="match status" value="1"/>
</dbReference>
<dbReference type="Gene3D" id="1.10.340.70">
    <property type="match status" value="1"/>
</dbReference>
<reference evidence="4" key="1">
    <citation type="submission" date="2019-06" db="EMBL/GenBank/DDBJ databases">
        <authorList>
            <consortium name="Wellcome Sanger Institute Data Sharing"/>
        </authorList>
    </citation>
    <scope>NUCLEOTIDE SEQUENCE [LARGE SCALE GENOMIC DNA]</scope>
</reference>
<accession>A0A672G6K8</accession>
<evidence type="ECO:0000256" key="1">
    <source>
        <dbReference type="ARBA" id="ARBA00039658"/>
    </source>
</evidence>
<reference evidence="4" key="3">
    <citation type="submission" date="2025-09" db="UniProtKB">
        <authorList>
            <consortium name="Ensembl"/>
        </authorList>
    </citation>
    <scope>IDENTIFICATION</scope>
</reference>
<dbReference type="Pfam" id="PF17921">
    <property type="entry name" value="Integrase_H2C2"/>
    <property type="match status" value="1"/>
</dbReference>
<feature type="domain" description="Integrase catalytic" evidence="3">
    <location>
        <begin position="186"/>
        <end position="344"/>
    </location>
</feature>
<proteinExistence type="predicted"/>
<dbReference type="Ensembl" id="ENSSFAT00005007105.1">
    <property type="protein sequence ID" value="ENSSFAP00005006744.1"/>
    <property type="gene ID" value="ENSSFAG00005004070.1"/>
</dbReference>
<dbReference type="FunFam" id="3.30.420.10:FF:000032">
    <property type="entry name" value="Retrovirus-related Pol polyprotein from transposon 297-like Protein"/>
    <property type="match status" value="1"/>
</dbReference>
<organism evidence="4 5">
    <name type="scientific">Salarias fasciatus</name>
    <name type="common">Jewelled blenny</name>
    <name type="synonym">Blennius fasciatus</name>
    <dbReference type="NCBI Taxonomy" id="181472"/>
    <lineage>
        <taxon>Eukaryota</taxon>
        <taxon>Metazoa</taxon>
        <taxon>Chordata</taxon>
        <taxon>Craniata</taxon>
        <taxon>Vertebrata</taxon>
        <taxon>Euteleostomi</taxon>
        <taxon>Actinopterygii</taxon>
        <taxon>Neopterygii</taxon>
        <taxon>Teleostei</taxon>
        <taxon>Neoteleostei</taxon>
        <taxon>Acanthomorphata</taxon>
        <taxon>Ovalentaria</taxon>
        <taxon>Blenniimorphae</taxon>
        <taxon>Blenniiformes</taxon>
        <taxon>Blennioidei</taxon>
        <taxon>Blenniidae</taxon>
        <taxon>Salariinae</taxon>
        <taxon>Salarias</taxon>
    </lineage>
</organism>
<evidence type="ECO:0000313" key="5">
    <source>
        <dbReference type="Proteomes" id="UP000472267"/>
    </source>
</evidence>
<evidence type="ECO:0000313" key="4">
    <source>
        <dbReference type="Ensembl" id="ENSSFAP00005006744.1"/>
    </source>
</evidence>
<dbReference type="PANTHER" id="PTHR37984">
    <property type="entry name" value="PROTEIN CBG26694"/>
    <property type="match status" value="1"/>
</dbReference>
<dbReference type="GO" id="GO:0003676">
    <property type="term" value="F:nucleic acid binding"/>
    <property type="evidence" value="ECO:0007669"/>
    <property type="project" value="InterPro"/>
</dbReference>